<name>A0ABV6EEK0_9GAMM</name>
<evidence type="ECO:0000313" key="1">
    <source>
        <dbReference type="EMBL" id="MFC0227433.1"/>
    </source>
</evidence>
<gene>
    <name evidence="1" type="ORF">ACFFJ3_13095</name>
</gene>
<reference evidence="1 2" key="1">
    <citation type="submission" date="2024-09" db="EMBL/GenBank/DDBJ databases">
        <authorList>
            <person name="Sun Q."/>
            <person name="Mori K."/>
        </authorList>
    </citation>
    <scope>NUCLEOTIDE SEQUENCE [LARGE SCALE GENOMIC DNA]</scope>
    <source>
        <strain evidence="1 2">CCM 8626</strain>
    </source>
</reference>
<dbReference type="RefSeq" id="WP_380675974.1">
    <property type="nucleotide sequence ID" value="NZ_CP173186.1"/>
</dbReference>
<evidence type="ECO:0000313" key="2">
    <source>
        <dbReference type="Proteomes" id="UP001589792"/>
    </source>
</evidence>
<accession>A0ABV6EEK0</accession>
<organism evidence="1 2">
    <name type="scientific">Serratia aquatilis</name>
    <dbReference type="NCBI Taxonomy" id="1737515"/>
    <lineage>
        <taxon>Bacteria</taxon>
        <taxon>Pseudomonadati</taxon>
        <taxon>Pseudomonadota</taxon>
        <taxon>Gammaproteobacteria</taxon>
        <taxon>Enterobacterales</taxon>
        <taxon>Yersiniaceae</taxon>
        <taxon>Serratia</taxon>
    </lineage>
</organism>
<keyword evidence="2" id="KW-1185">Reference proteome</keyword>
<sequence length="63" mass="7014">MVGMTDAIKTLPADCYVAIRIVDNKVIGIRDIKENEFILTFKALIELQKMAGYKVVSPDGDEL</sequence>
<comment type="caution">
    <text evidence="1">The sequence shown here is derived from an EMBL/GenBank/DDBJ whole genome shotgun (WGS) entry which is preliminary data.</text>
</comment>
<dbReference type="Proteomes" id="UP001589792">
    <property type="component" value="Unassembled WGS sequence"/>
</dbReference>
<dbReference type="EMBL" id="JBHLXG010000010">
    <property type="protein sequence ID" value="MFC0227433.1"/>
    <property type="molecule type" value="Genomic_DNA"/>
</dbReference>
<protein>
    <submittedName>
        <fullName evidence="1">Uncharacterized protein</fullName>
    </submittedName>
</protein>
<proteinExistence type="predicted"/>